<evidence type="ECO:0000313" key="3">
    <source>
        <dbReference type="EMBL" id="KAG2489769.1"/>
    </source>
</evidence>
<keyword evidence="1" id="KW-0812">Transmembrane</keyword>
<proteinExistence type="predicted"/>
<evidence type="ECO:0000256" key="1">
    <source>
        <dbReference type="SAM" id="Phobius"/>
    </source>
</evidence>
<comment type="caution">
    <text evidence="3">The sequence shown here is derived from an EMBL/GenBank/DDBJ whole genome shotgun (WGS) entry which is preliminary data.</text>
</comment>
<reference evidence="3" key="1">
    <citation type="journal article" date="2020" name="bioRxiv">
        <title>Comparative genomics of Chlamydomonas.</title>
        <authorList>
            <person name="Craig R.J."/>
            <person name="Hasan A.R."/>
            <person name="Ness R.W."/>
            <person name="Keightley P.D."/>
        </authorList>
    </citation>
    <scope>NUCLEOTIDE SEQUENCE</scope>
    <source>
        <strain evidence="3">CCAP 11/70</strain>
    </source>
</reference>
<dbReference type="OrthoDB" id="7715894at2759"/>
<gene>
    <name evidence="3" type="ORF">HYH03_011720</name>
</gene>
<dbReference type="EMBL" id="JAEHOE010000069">
    <property type="protein sequence ID" value="KAG2489769.1"/>
    <property type="molecule type" value="Genomic_DNA"/>
</dbReference>
<accession>A0A835Y295</accession>
<dbReference type="Pfam" id="PF00059">
    <property type="entry name" value="Lectin_C"/>
    <property type="match status" value="1"/>
</dbReference>
<organism evidence="3 4">
    <name type="scientific">Edaphochlamys debaryana</name>
    <dbReference type="NCBI Taxonomy" id="47281"/>
    <lineage>
        <taxon>Eukaryota</taxon>
        <taxon>Viridiplantae</taxon>
        <taxon>Chlorophyta</taxon>
        <taxon>core chlorophytes</taxon>
        <taxon>Chlorophyceae</taxon>
        <taxon>CS clade</taxon>
        <taxon>Chlamydomonadales</taxon>
        <taxon>Chlamydomonadales incertae sedis</taxon>
        <taxon>Edaphochlamys</taxon>
    </lineage>
</organism>
<dbReference type="Gene3D" id="3.10.100.10">
    <property type="entry name" value="Mannose-Binding Protein A, subunit A"/>
    <property type="match status" value="1"/>
</dbReference>
<dbReference type="InterPro" id="IPR050111">
    <property type="entry name" value="C-type_lectin/snaclec_domain"/>
</dbReference>
<dbReference type="InterPro" id="IPR016186">
    <property type="entry name" value="C-type_lectin-like/link_sf"/>
</dbReference>
<keyword evidence="1" id="KW-1133">Transmembrane helix</keyword>
<keyword evidence="4" id="KW-1185">Reference proteome</keyword>
<dbReference type="SMART" id="SM00034">
    <property type="entry name" value="CLECT"/>
    <property type="match status" value="1"/>
</dbReference>
<dbReference type="PANTHER" id="PTHR22803">
    <property type="entry name" value="MANNOSE, PHOSPHOLIPASE, LECTIN RECEPTOR RELATED"/>
    <property type="match status" value="1"/>
</dbReference>
<dbReference type="InterPro" id="IPR001304">
    <property type="entry name" value="C-type_lectin-like"/>
</dbReference>
<dbReference type="PROSITE" id="PS50041">
    <property type="entry name" value="C_TYPE_LECTIN_2"/>
    <property type="match status" value="1"/>
</dbReference>
<dbReference type="CDD" id="cd00037">
    <property type="entry name" value="CLECT"/>
    <property type="match status" value="2"/>
</dbReference>
<sequence>MTTQSVLRDSKISLYDILLDWNQAAVFCQQKGGNLVTLNSSNEVAILAQMVRSWSSAALGGNVSVWLGAKRPGNNLTDITWVDGTSVAAIPVWAPGEPNDTDGVEDCIELVLPSDGSSGLWKDTACTGVVKRPVCETVPTARPSGVSARDAATPAIQMQALGGDQLLFYNVPLNFDDGVAFCQSRGAVLASFKSAAEMRYGGVIRALLFAVYLIAGSLMPQLCFL</sequence>
<dbReference type="Proteomes" id="UP000612055">
    <property type="component" value="Unassembled WGS sequence"/>
</dbReference>
<feature type="transmembrane region" description="Helical" evidence="1">
    <location>
        <begin position="203"/>
        <end position="222"/>
    </location>
</feature>
<protein>
    <recommendedName>
        <fullName evidence="2">C-type lectin domain-containing protein</fullName>
    </recommendedName>
</protein>
<evidence type="ECO:0000313" key="4">
    <source>
        <dbReference type="Proteomes" id="UP000612055"/>
    </source>
</evidence>
<dbReference type="SUPFAM" id="SSF56436">
    <property type="entry name" value="C-type lectin-like"/>
    <property type="match status" value="2"/>
</dbReference>
<feature type="domain" description="C-type lectin" evidence="2">
    <location>
        <begin position="21"/>
        <end position="126"/>
    </location>
</feature>
<dbReference type="InterPro" id="IPR016187">
    <property type="entry name" value="CTDL_fold"/>
</dbReference>
<dbReference type="AlphaFoldDB" id="A0A835Y295"/>
<evidence type="ECO:0000259" key="2">
    <source>
        <dbReference type="PROSITE" id="PS50041"/>
    </source>
</evidence>
<name>A0A835Y295_9CHLO</name>
<keyword evidence="1" id="KW-0472">Membrane</keyword>